<evidence type="ECO:0000256" key="4">
    <source>
        <dbReference type="ARBA" id="ARBA00022801"/>
    </source>
</evidence>
<feature type="transmembrane region" description="Helical" evidence="7">
    <location>
        <begin position="482"/>
        <end position="501"/>
    </location>
</feature>
<dbReference type="GO" id="GO:0008233">
    <property type="term" value="F:peptidase activity"/>
    <property type="evidence" value="ECO:0007669"/>
    <property type="project" value="UniProtKB-KW"/>
</dbReference>
<evidence type="ECO:0000256" key="1">
    <source>
        <dbReference type="ARBA" id="ARBA00004141"/>
    </source>
</evidence>
<feature type="domain" description="Peptidase S54 rhomboid" evidence="8">
    <location>
        <begin position="364"/>
        <end position="499"/>
    </location>
</feature>
<dbReference type="EMBL" id="BAAADD010000005">
    <property type="protein sequence ID" value="GAA0571535.1"/>
    <property type="molecule type" value="Genomic_DNA"/>
</dbReference>
<keyword evidence="3 7" id="KW-0812">Transmembrane</keyword>
<dbReference type="Gene3D" id="1.20.1540.10">
    <property type="entry name" value="Rhomboid-like"/>
    <property type="match status" value="1"/>
</dbReference>
<dbReference type="GO" id="GO:0006508">
    <property type="term" value="P:proteolysis"/>
    <property type="evidence" value="ECO:0007669"/>
    <property type="project" value="UniProtKB-KW"/>
</dbReference>
<keyword evidence="6 7" id="KW-0472">Membrane</keyword>
<dbReference type="SUPFAM" id="SSF144091">
    <property type="entry name" value="Rhomboid-like"/>
    <property type="match status" value="1"/>
</dbReference>
<evidence type="ECO:0000256" key="3">
    <source>
        <dbReference type="ARBA" id="ARBA00022692"/>
    </source>
</evidence>
<dbReference type="PANTHER" id="PTHR43731:SF14">
    <property type="entry name" value="PRESENILIN-ASSOCIATED RHOMBOID-LIKE PROTEIN, MITOCHONDRIAL"/>
    <property type="match status" value="1"/>
</dbReference>
<evidence type="ECO:0000259" key="8">
    <source>
        <dbReference type="Pfam" id="PF01694"/>
    </source>
</evidence>
<feature type="transmembrane region" description="Helical" evidence="7">
    <location>
        <begin position="49"/>
        <end position="70"/>
    </location>
</feature>
<keyword evidence="5 7" id="KW-1133">Transmembrane helix</keyword>
<feature type="transmembrane region" description="Helical" evidence="7">
    <location>
        <begin position="12"/>
        <end position="37"/>
    </location>
</feature>
<gene>
    <name evidence="9" type="ORF">GCM10008942_20290</name>
</gene>
<comment type="similarity">
    <text evidence="2">Belongs to the peptidase S54 family.</text>
</comment>
<dbReference type="RefSeq" id="WP_166934153.1">
    <property type="nucleotide sequence ID" value="NZ_BAAADD010000005.1"/>
</dbReference>
<dbReference type="InterPro" id="IPR050925">
    <property type="entry name" value="Rhomboid_protease_S54"/>
</dbReference>
<name>A0ABP3PNR0_9PROT</name>
<keyword evidence="10" id="KW-1185">Reference proteome</keyword>
<protein>
    <submittedName>
        <fullName evidence="9">Rhomboid family intramembrane serine protease</fullName>
    </submittedName>
</protein>
<feature type="transmembrane region" description="Helical" evidence="7">
    <location>
        <begin position="260"/>
        <end position="278"/>
    </location>
</feature>
<reference evidence="10" key="1">
    <citation type="journal article" date="2019" name="Int. J. Syst. Evol. Microbiol.">
        <title>The Global Catalogue of Microorganisms (GCM) 10K type strain sequencing project: providing services to taxonomists for standard genome sequencing and annotation.</title>
        <authorList>
            <consortium name="The Broad Institute Genomics Platform"/>
            <consortium name="The Broad Institute Genome Sequencing Center for Infectious Disease"/>
            <person name="Wu L."/>
            <person name="Ma J."/>
        </authorList>
    </citation>
    <scope>NUCLEOTIDE SEQUENCE [LARGE SCALE GENOMIC DNA]</scope>
    <source>
        <strain evidence="10">JCM 15089</strain>
    </source>
</reference>
<keyword evidence="9" id="KW-0645">Protease</keyword>
<evidence type="ECO:0000256" key="5">
    <source>
        <dbReference type="ARBA" id="ARBA00022989"/>
    </source>
</evidence>
<feature type="transmembrane region" description="Helical" evidence="7">
    <location>
        <begin position="315"/>
        <end position="343"/>
    </location>
</feature>
<evidence type="ECO:0000256" key="2">
    <source>
        <dbReference type="ARBA" id="ARBA00009045"/>
    </source>
</evidence>
<feature type="transmembrane region" description="Helical" evidence="7">
    <location>
        <begin position="426"/>
        <end position="446"/>
    </location>
</feature>
<dbReference type="PANTHER" id="PTHR43731">
    <property type="entry name" value="RHOMBOID PROTEASE"/>
    <property type="match status" value="1"/>
</dbReference>
<comment type="caution">
    <text evidence="9">The sequence shown here is derived from an EMBL/GenBank/DDBJ whole genome shotgun (WGS) entry which is preliminary data.</text>
</comment>
<feature type="transmembrane region" description="Helical" evidence="7">
    <location>
        <begin position="363"/>
        <end position="390"/>
    </location>
</feature>
<comment type="subcellular location">
    <subcellularLocation>
        <location evidence="1">Membrane</location>
        <topology evidence="1">Multi-pass membrane protein</topology>
    </subcellularLocation>
</comment>
<proteinExistence type="inferred from homology"/>
<feature type="transmembrane region" description="Helical" evidence="7">
    <location>
        <begin position="402"/>
        <end position="420"/>
    </location>
</feature>
<evidence type="ECO:0000313" key="10">
    <source>
        <dbReference type="Proteomes" id="UP001499951"/>
    </source>
</evidence>
<evidence type="ECO:0000256" key="7">
    <source>
        <dbReference type="SAM" id="Phobius"/>
    </source>
</evidence>
<feature type="transmembrane region" description="Helical" evidence="7">
    <location>
        <begin position="82"/>
        <end position="102"/>
    </location>
</feature>
<organism evidence="9 10">
    <name type="scientific">Rhizomicrobium electricum</name>
    <dbReference type="NCBI Taxonomy" id="480070"/>
    <lineage>
        <taxon>Bacteria</taxon>
        <taxon>Pseudomonadati</taxon>
        <taxon>Pseudomonadota</taxon>
        <taxon>Alphaproteobacteria</taxon>
        <taxon>Micropepsales</taxon>
        <taxon>Micropepsaceae</taxon>
        <taxon>Rhizomicrobium</taxon>
    </lineage>
</organism>
<evidence type="ECO:0000313" key="9">
    <source>
        <dbReference type="EMBL" id="GAA0571535.1"/>
    </source>
</evidence>
<sequence length="539" mass="58329">MSDYLFKLRFLFFPVLLYSLAAIAGYLAAYVLLVEWAGLLAAEGELEEFWLPLVAGGAAIAAFLGPRLRVFIPAKRSDPDGFFILVAMLLVVPPIMLLQPTVQEAMWGLRPVPALTAIAVDSRARYYAPQNVCVDTSRVRWNGFAHSDGRHNDIEYELYAAVPVCAPETGTAHWVGIHKSHTVSGSTPAAERTQEVTAFEQKVRAEVERLDPAFWTYVERVRGGSEMHQFAKAIGGTAETVIVMPRTEPFGQNTQARLTWAAWAFGGAAVLWAFVLLFRTLNEDEVESVRNTGRLTPKPEDEFSLKSLIIPTREFYGPAVLIDIIVGVYLAMVFSGLGVMSFATDDLVAWGANRGPLGIGPDHYGLVTAMFLHAGLMHMVNNLYGLLFAIVCLVPVARNSRLIVCFLVCGLAGSIASVWWNPAVIGVGASGAVLGLWGIAVSLAVVRDHRVAGNGRFILINVAIFGAMTAFLGIVSSNVDNAAHVGGFLTGLVIGVALFVWEKISPDPEAADQHQELIKNLFKPAETSAPKSSAIDPLP</sequence>
<dbReference type="InterPro" id="IPR035952">
    <property type="entry name" value="Rhomboid-like_sf"/>
</dbReference>
<keyword evidence="4" id="KW-0378">Hydrolase</keyword>
<dbReference type="Proteomes" id="UP001499951">
    <property type="component" value="Unassembled WGS sequence"/>
</dbReference>
<accession>A0ABP3PNR0</accession>
<evidence type="ECO:0000256" key="6">
    <source>
        <dbReference type="ARBA" id="ARBA00023136"/>
    </source>
</evidence>
<dbReference type="InterPro" id="IPR022764">
    <property type="entry name" value="Peptidase_S54_rhomboid_dom"/>
</dbReference>
<dbReference type="Pfam" id="PF01694">
    <property type="entry name" value="Rhomboid"/>
    <property type="match status" value="1"/>
</dbReference>
<feature type="transmembrane region" description="Helical" evidence="7">
    <location>
        <begin position="458"/>
        <end position="476"/>
    </location>
</feature>